<dbReference type="SMART" id="SM00960">
    <property type="entry name" value="Robl_LC7"/>
    <property type="match status" value="1"/>
</dbReference>
<reference evidence="2" key="1">
    <citation type="submission" date="2021-01" db="EMBL/GenBank/DDBJ databases">
        <title>Whole genome shotgun sequence of Virgisporangium aliadipatigenens NBRC 105644.</title>
        <authorList>
            <person name="Komaki H."/>
            <person name="Tamura T."/>
        </authorList>
    </citation>
    <scope>NUCLEOTIDE SEQUENCE</scope>
    <source>
        <strain evidence="2">NBRC 105644</strain>
    </source>
</reference>
<accession>A0A8J3YSC7</accession>
<dbReference type="Gene3D" id="3.30.450.30">
    <property type="entry name" value="Dynein light chain 2a, cytoplasmic"/>
    <property type="match status" value="1"/>
</dbReference>
<name>A0A8J3YSC7_9ACTN</name>
<evidence type="ECO:0000259" key="1">
    <source>
        <dbReference type="SMART" id="SM00960"/>
    </source>
</evidence>
<evidence type="ECO:0000313" key="3">
    <source>
        <dbReference type="Proteomes" id="UP000619260"/>
    </source>
</evidence>
<dbReference type="RefSeq" id="WP_203902535.1">
    <property type="nucleotide sequence ID" value="NZ_BOPF01000024.1"/>
</dbReference>
<dbReference type="EMBL" id="BOPF01000024">
    <property type="protein sequence ID" value="GIJ49065.1"/>
    <property type="molecule type" value="Genomic_DNA"/>
</dbReference>
<dbReference type="Pfam" id="PF03259">
    <property type="entry name" value="Robl_LC7"/>
    <property type="match status" value="1"/>
</dbReference>
<gene>
    <name evidence="2" type="ORF">Val02_59510</name>
</gene>
<dbReference type="PANTHER" id="PTHR36222">
    <property type="entry name" value="SERINE PROTEASE INHIBITOR RV3364C"/>
    <property type="match status" value="1"/>
</dbReference>
<evidence type="ECO:0000313" key="2">
    <source>
        <dbReference type="EMBL" id="GIJ49065.1"/>
    </source>
</evidence>
<feature type="domain" description="Roadblock/LAMTOR2" evidence="1">
    <location>
        <begin position="10"/>
        <end position="100"/>
    </location>
</feature>
<protein>
    <submittedName>
        <fullName evidence="2">Dynein regulation protein LC7</fullName>
    </submittedName>
</protein>
<sequence>MSQPTRPNWGYLLDRLCKQVRGISHAIAVSADGLLIAKSERLARDHADQLSAFTSGMASLTHGAASLMNAAPVEQTVVEMHGGFVIVMAIGDGSVLTVLSTKDCDMGQVAYEMAMLINSVGATLTPAARQPEPERV</sequence>
<dbReference type="InterPro" id="IPR053141">
    <property type="entry name" value="Mycobact_SerProt_Inhib_Rv3364c"/>
</dbReference>
<proteinExistence type="predicted"/>
<keyword evidence="3" id="KW-1185">Reference proteome</keyword>
<dbReference type="SUPFAM" id="SSF103196">
    <property type="entry name" value="Roadblock/LC7 domain"/>
    <property type="match status" value="1"/>
</dbReference>
<dbReference type="PANTHER" id="PTHR36222:SF1">
    <property type="entry name" value="SERINE PROTEASE INHIBITOR RV3364C"/>
    <property type="match status" value="1"/>
</dbReference>
<dbReference type="Proteomes" id="UP000619260">
    <property type="component" value="Unassembled WGS sequence"/>
</dbReference>
<comment type="caution">
    <text evidence="2">The sequence shown here is derived from an EMBL/GenBank/DDBJ whole genome shotgun (WGS) entry which is preliminary data.</text>
</comment>
<dbReference type="InterPro" id="IPR004942">
    <property type="entry name" value="Roadblock/LAMTOR2_dom"/>
</dbReference>
<dbReference type="AlphaFoldDB" id="A0A8J3YSC7"/>
<organism evidence="2 3">
    <name type="scientific">Virgisporangium aliadipatigenens</name>
    <dbReference type="NCBI Taxonomy" id="741659"/>
    <lineage>
        <taxon>Bacteria</taxon>
        <taxon>Bacillati</taxon>
        <taxon>Actinomycetota</taxon>
        <taxon>Actinomycetes</taxon>
        <taxon>Micromonosporales</taxon>
        <taxon>Micromonosporaceae</taxon>
        <taxon>Virgisporangium</taxon>
    </lineage>
</organism>